<accession>A0ABR8Z762</accession>
<proteinExistence type="predicted"/>
<dbReference type="Proteomes" id="UP000637299">
    <property type="component" value="Unassembled WGS sequence"/>
</dbReference>
<reference evidence="2 3" key="1">
    <citation type="submission" date="2020-09" db="EMBL/GenBank/DDBJ databases">
        <title>Genome seq and assembly of Chryseobacterium sp.</title>
        <authorList>
            <person name="Chhetri G."/>
        </authorList>
    </citation>
    <scope>NUCLEOTIDE SEQUENCE [LARGE SCALE GENOMIC DNA]</scope>
    <source>
        <strain evidence="2 3">GCR10</strain>
    </source>
</reference>
<dbReference type="RefSeq" id="WP_191734937.1">
    <property type="nucleotide sequence ID" value="NZ_JACYFS010000001.1"/>
</dbReference>
<organism evidence="2 3">
    <name type="scientific">Chryseobacterium caseinilyticum</name>
    <dbReference type="NCBI Taxonomy" id="2771428"/>
    <lineage>
        <taxon>Bacteria</taxon>
        <taxon>Pseudomonadati</taxon>
        <taxon>Bacteroidota</taxon>
        <taxon>Flavobacteriia</taxon>
        <taxon>Flavobacteriales</taxon>
        <taxon>Weeksellaceae</taxon>
        <taxon>Chryseobacterium group</taxon>
        <taxon>Chryseobacterium</taxon>
    </lineage>
</organism>
<protein>
    <recommendedName>
        <fullName evidence="4">LPS export ABC transporter periplasmic protein LptC</fullName>
    </recommendedName>
</protein>
<feature type="transmembrane region" description="Helical" evidence="1">
    <location>
        <begin position="5"/>
        <end position="26"/>
    </location>
</feature>
<dbReference type="EMBL" id="JACYFS010000001">
    <property type="protein sequence ID" value="MBD8081121.1"/>
    <property type="molecule type" value="Genomic_DNA"/>
</dbReference>
<name>A0ABR8Z762_9FLAO</name>
<keyword evidence="1" id="KW-0812">Transmembrane</keyword>
<evidence type="ECO:0008006" key="4">
    <source>
        <dbReference type="Google" id="ProtNLM"/>
    </source>
</evidence>
<evidence type="ECO:0000256" key="1">
    <source>
        <dbReference type="SAM" id="Phobius"/>
    </source>
</evidence>
<comment type="caution">
    <text evidence="2">The sequence shown here is derived from an EMBL/GenBank/DDBJ whole genome shotgun (WGS) entry which is preliminary data.</text>
</comment>
<keyword evidence="3" id="KW-1185">Reference proteome</keyword>
<keyword evidence="1" id="KW-1133">Transmembrane helix</keyword>
<sequence length="231" mass="26095">MKNKIIIISLIFVIAVLVLNSFYSWVNLSPEEKLVDEINNPKTDTIRIVYNSDSTIVKYLPNVGQNPVNNITRNYNTYVSDTLGPALKIAKEDIFELQQVRAKLEGTVKSQKSEIDLQKTKVVFYQDKYFSAKTKTDTVGNSTIDYKYNAQIDIVTTKKKKNLFAKDVQEVSITSPDKNLRINGVEHFKKDVSLPSRRFGIGIQAGYYYVPEIGRAVPGVGVGLSYNPIKF</sequence>
<evidence type="ECO:0000313" key="3">
    <source>
        <dbReference type="Proteomes" id="UP000637299"/>
    </source>
</evidence>
<keyword evidence="1" id="KW-0472">Membrane</keyword>
<evidence type="ECO:0000313" key="2">
    <source>
        <dbReference type="EMBL" id="MBD8081121.1"/>
    </source>
</evidence>
<gene>
    <name evidence="2" type="ORF">IC610_01655</name>
</gene>